<dbReference type="NCBIfam" id="NF033103">
    <property type="entry name" value="bla_class_A"/>
    <property type="match status" value="1"/>
</dbReference>
<sequence length="293" mass="30331">MIGRRAWIGGTAAMAFGGSTLARARAEGGFADLPRIFARIESSVGGRLGIAVLDTADGRHAGRREAERFPMASTFKVLAAGAILARVDAGQDSLARRIQVTRADLVEWSPVTERRLGGAGMTLAELCEAAMTTSDNAAANLLLRVLGGPGGLTAYLRGLGDEVTGLDRIEPALNDVPPDDPRDTTTPAAMLATLRRLTLGDALSPASRQQLVAWLRANRTGGSRLRARLPAGWQAGDRTGTAPRGTSNVVGLLWPPVGAAPLVVTAYLTGSPAPAAARDMALAEVGAAIVAAR</sequence>
<evidence type="ECO:0000256" key="5">
    <source>
        <dbReference type="ARBA" id="ARBA00023251"/>
    </source>
</evidence>
<evidence type="ECO:0000313" key="9">
    <source>
        <dbReference type="Proteomes" id="UP001138709"/>
    </source>
</evidence>
<evidence type="ECO:0000256" key="4">
    <source>
        <dbReference type="ARBA" id="ARBA00022801"/>
    </source>
</evidence>
<organism evidence="8 9">
    <name type="scientific">Neoroseomonas eburnea</name>
    <dbReference type="NCBI Taxonomy" id="1346889"/>
    <lineage>
        <taxon>Bacteria</taxon>
        <taxon>Pseudomonadati</taxon>
        <taxon>Pseudomonadota</taxon>
        <taxon>Alphaproteobacteria</taxon>
        <taxon>Acetobacterales</taxon>
        <taxon>Acetobacteraceae</taxon>
        <taxon>Neoroseomonas</taxon>
    </lineage>
</organism>
<dbReference type="AlphaFoldDB" id="A0A9X9XFN4"/>
<dbReference type="Proteomes" id="UP001138709">
    <property type="component" value="Unassembled WGS sequence"/>
</dbReference>
<comment type="caution">
    <text evidence="8">The sequence shown here is derived from an EMBL/GenBank/DDBJ whole genome shotgun (WGS) entry which is preliminary data.</text>
</comment>
<evidence type="ECO:0000256" key="1">
    <source>
        <dbReference type="ARBA" id="ARBA00001526"/>
    </source>
</evidence>
<dbReference type="InterPro" id="IPR012338">
    <property type="entry name" value="Beta-lactam/transpept-like"/>
</dbReference>
<evidence type="ECO:0000313" key="8">
    <source>
        <dbReference type="EMBL" id="MBR0682520.1"/>
    </source>
</evidence>
<dbReference type="InterPro" id="IPR023650">
    <property type="entry name" value="Beta-lactam_class-A_AS"/>
</dbReference>
<keyword evidence="4 6" id="KW-0378">Hydrolase</keyword>
<gene>
    <name evidence="8" type="primary">bla</name>
    <name evidence="8" type="ORF">GXW74_18660</name>
</gene>
<dbReference type="Pfam" id="PF13354">
    <property type="entry name" value="Beta-lactamase2"/>
    <property type="match status" value="1"/>
</dbReference>
<dbReference type="GO" id="GO:0046677">
    <property type="term" value="P:response to antibiotic"/>
    <property type="evidence" value="ECO:0007669"/>
    <property type="project" value="UniProtKB-UniRule"/>
</dbReference>
<comment type="similarity">
    <text evidence="2 6">Belongs to the class-A beta-lactamase family.</text>
</comment>
<dbReference type="GO" id="GO:0008800">
    <property type="term" value="F:beta-lactamase activity"/>
    <property type="evidence" value="ECO:0007669"/>
    <property type="project" value="UniProtKB-UniRule"/>
</dbReference>
<dbReference type="GO" id="GO:0030655">
    <property type="term" value="P:beta-lactam antibiotic catabolic process"/>
    <property type="evidence" value="ECO:0007669"/>
    <property type="project" value="InterPro"/>
</dbReference>
<evidence type="ECO:0000256" key="6">
    <source>
        <dbReference type="RuleBase" id="RU361140"/>
    </source>
</evidence>
<keyword evidence="9" id="KW-1185">Reference proteome</keyword>
<dbReference type="EMBL" id="JAAEDL010000020">
    <property type="protein sequence ID" value="MBR0682520.1"/>
    <property type="molecule type" value="Genomic_DNA"/>
</dbReference>
<keyword evidence="5 6" id="KW-0046">Antibiotic resistance</keyword>
<dbReference type="Gene3D" id="3.40.710.10">
    <property type="entry name" value="DD-peptidase/beta-lactamase superfamily"/>
    <property type="match status" value="1"/>
</dbReference>
<evidence type="ECO:0000259" key="7">
    <source>
        <dbReference type="Pfam" id="PF13354"/>
    </source>
</evidence>
<proteinExistence type="inferred from homology"/>
<accession>A0A9X9XFN4</accession>
<feature type="domain" description="Beta-lactamase class A catalytic" evidence="7">
    <location>
        <begin position="49"/>
        <end position="266"/>
    </location>
</feature>
<dbReference type="PANTHER" id="PTHR35333">
    <property type="entry name" value="BETA-LACTAMASE"/>
    <property type="match status" value="1"/>
</dbReference>
<dbReference type="PANTHER" id="PTHR35333:SF3">
    <property type="entry name" value="BETA-LACTAMASE-TYPE TRANSPEPTIDASE FOLD CONTAINING PROTEIN"/>
    <property type="match status" value="1"/>
</dbReference>
<dbReference type="RefSeq" id="WP_211848056.1">
    <property type="nucleotide sequence ID" value="NZ_JAAEDL010000020.1"/>
</dbReference>
<dbReference type="InterPro" id="IPR000871">
    <property type="entry name" value="Beta-lactam_class-A"/>
</dbReference>
<evidence type="ECO:0000256" key="2">
    <source>
        <dbReference type="ARBA" id="ARBA00009009"/>
    </source>
</evidence>
<dbReference type="PRINTS" id="PR00118">
    <property type="entry name" value="BLACTAMASEA"/>
</dbReference>
<dbReference type="InterPro" id="IPR045155">
    <property type="entry name" value="Beta-lactam_cat"/>
</dbReference>
<reference evidence="8" key="2">
    <citation type="journal article" date="2021" name="Syst. Appl. Microbiol.">
        <title>Roseomonas hellenica sp. nov., isolated from roots of wild-growing Alkanna tinctoria.</title>
        <authorList>
            <person name="Rat A."/>
            <person name="Naranjo H.D."/>
            <person name="Lebbe L."/>
            <person name="Cnockaert M."/>
            <person name="Krigas N."/>
            <person name="Grigoriadou K."/>
            <person name="Maloupa E."/>
            <person name="Willems A."/>
        </authorList>
    </citation>
    <scope>NUCLEOTIDE SEQUENCE</scope>
    <source>
        <strain evidence="8">LMG 31228</strain>
    </source>
</reference>
<reference evidence="8" key="1">
    <citation type="submission" date="2020-01" db="EMBL/GenBank/DDBJ databases">
        <authorList>
            <person name="Rat A."/>
        </authorList>
    </citation>
    <scope>NUCLEOTIDE SEQUENCE</scope>
    <source>
        <strain evidence="8">LMG 31228</strain>
    </source>
</reference>
<dbReference type="PROSITE" id="PS00146">
    <property type="entry name" value="BETA_LACTAMASE_A"/>
    <property type="match status" value="1"/>
</dbReference>
<name>A0A9X9XFN4_9PROT</name>
<dbReference type="SUPFAM" id="SSF56601">
    <property type="entry name" value="beta-lactamase/transpeptidase-like"/>
    <property type="match status" value="1"/>
</dbReference>
<comment type="catalytic activity">
    <reaction evidence="1 6">
        <text>a beta-lactam + H2O = a substituted beta-amino acid</text>
        <dbReference type="Rhea" id="RHEA:20401"/>
        <dbReference type="ChEBI" id="CHEBI:15377"/>
        <dbReference type="ChEBI" id="CHEBI:35627"/>
        <dbReference type="ChEBI" id="CHEBI:140347"/>
        <dbReference type="EC" id="3.5.2.6"/>
    </reaction>
</comment>
<evidence type="ECO:0000256" key="3">
    <source>
        <dbReference type="ARBA" id="ARBA00012865"/>
    </source>
</evidence>
<dbReference type="EC" id="3.5.2.6" evidence="3 6"/>
<protein>
    <recommendedName>
        <fullName evidence="3 6">Beta-lactamase</fullName>
        <ecNumber evidence="3 6">3.5.2.6</ecNumber>
    </recommendedName>
</protein>